<evidence type="ECO:0000256" key="4">
    <source>
        <dbReference type="ARBA" id="ARBA00023014"/>
    </source>
</evidence>
<dbReference type="HOGENOM" id="CLU_046240_0_0_7"/>
<dbReference type="KEGG" id="drt:Dret_1203"/>
<organism evidence="6 7">
    <name type="scientific">Desulfohalobium retbaense (strain ATCC 49708 / DSM 5692 / JCM 16813 / HR100)</name>
    <dbReference type="NCBI Taxonomy" id="485915"/>
    <lineage>
        <taxon>Bacteria</taxon>
        <taxon>Pseudomonadati</taxon>
        <taxon>Thermodesulfobacteriota</taxon>
        <taxon>Desulfovibrionia</taxon>
        <taxon>Desulfovibrionales</taxon>
        <taxon>Desulfohalobiaceae</taxon>
        <taxon>Desulfohalobium</taxon>
    </lineage>
</organism>
<dbReference type="EMBL" id="CP001734">
    <property type="protein sequence ID" value="ACV68491.1"/>
    <property type="molecule type" value="Genomic_DNA"/>
</dbReference>
<evidence type="ECO:0000313" key="7">
    <source>
        <dbReference type="Proteomes" id="UP000001052"/>
    </source>
</evidence>
<dbReference type="InterPro" id="IPR050572">
    <property type="entry name" value="Fe-S_Ferredoxin"/>
</dbReference>
<dbReference type="InterPro" id="IPR007160">
    <property type="entry name" value="DUF362"/>
</dbReference>
<dbReference type="InterPro" id="IPR017900">
    <property type="entry name" value="4Fe4S_Fe_S_CS"/>
</dbReference>
<keyword evidence="7" id="KW-1185">Reference proteome</keyword>
<dbReference type="PROSITE" id="PS51379">
    <property type="entry name" value="4FE4S_FER_2"/>
    <property type="match status" value="2"/>
</dbReference>
<keyword evidence="4" id="KW-0411">Iron-sulfur</keyword>
<dbReference type="GO" id="GO:0051539">
    <property type="term" value="F:4 iron, 4 sulfur cluster binding"/>
    <property type="evidence" value="ECO:0007669"/>
    <property type="project" value="UniProtKB-KW"/>
</dbReference>
<keyword evidence="1" id="KW-0004">4Fe-4S</keyword>
<dbReference type="GO" id="GO:0046872">
    <property type="term" value="F:metal ion binding"/>
    <property type="evidence" value="ECO:0007669"/>
    <property type="project" value="UniProtKB-KW"/>
</dbReference>
<name>C8X1R9_DESRD</name>
<dbReference type="RefSeq" id="WP_015751638.1">
    <property type="nucleotide sequence ID" value="NC_013223.1"/>
</dbReference>
<evidence type="ECO:0000313" key="6">
    <source>
        <dbReference type="EMBL" id="ACV68491.1"/>
    </source>
</evidence>
<feature type="domain" description="4Fe-4S ferredoxin-type" evidence="5">
    <location>
        <begin position="211"/>
        <end position="240"/>
    </location>
</feature>
<dbReference type="Proteomes" id="UP000001052">
    <property type="component" value="Chromosome"/>
</dbReference>
<sequence>MADVNTVHFAPWGEGANMMTKAGQLYEQAGLFDMVEPGDKVAVKLHVGELGNPNYVRPFFLKQIVDEIKARGGKPFLTDTCTYYPLKRNNAVDHMETAVANGFGFAPFIVADGLLSENGVSVVSPDPLLSEVEVGGAIHQADAMIVVSHFKGHALGGFGGAIKNLGMGGVTKKTKLEQHRLIDLVIDEDACQACGACVDACWFDLPRIENDCVVIDSPECMRCPICSTTCPEGAIRLENREKLAQGLAVAAKGVLNTFAPGKVACVNFATDVSTVCDCAPIPGEMMGQHIGIFASQSPLSIDAAGLEFIDYKRLNALHNQDCHEQVRTLARIQEPGSLTPEVVRT</sequence>
<dbReference type="STRING" id="485915.Dret_1203"/>
<evidence type="ECO:0000256" key="2">
    <source>
        <dbReference type="ARBA" id="ARBA00022723"/>
    </source>
</evidence>
<dbReference type="eggNOG" id="COG2768">
    <property type="taxonomic scope" value="Bacteria"/>
</dbReference>
<keyword evidence="2" id="KW-0479">Metal-binding</keyword>
<evidence type="ECO:0000256" key="1">
    <source>
        <dbReference type="ARBA" id="ARBA00022485"/>
    </source>
</evidence>
<dbReference type="OrthoDB" id="9798098at2"/>
<dbReference type="PANTHER" id="PTHR43687:SF1">
    <property type="entry name" value="FERREDOXIN III"/>
    <property type="match status" value="1"/>
</dbReference>
<proteinExistence type="predicted"/>
<protein>
    <submittedName>
        <fullName evidence="6">4Fe-4S ferredoxin iron-sulfur binding domain protein</fullName>
    </submittedName>
</protein>
<dbReference type="SUPFAM" id="SSF54862">
    <property type="entry name" value="4Fe-4S ferredoxins"/>
    <property type="match status" value="1"/>
</dbReference>
<evidence type="ECO:0000256" key="3">
    <source>
        <dbReference type="ARBA" id="ARBA00023004"/>
    </source>
</evidence>
<dbReference type="Pfam" id="PF04015">
    <property type="entry name" value="DUF362"/>
    <property type="match status" value="1"/>
</dbReference>
<reference evidence="7" key="1">
    <citation type="submission" date="2009-09" db="EMBL/GenBank/DDBJ databases">
        <title>The complete chromosome of Desulfohalobium retbaense DSM 5692.</title>
        <authorList>
            <consortium name="US DOE Joint Genome Institute (JGI-PGF)"/>
            <person name="Lucas S."/>
            <person name="Copeland A."/>
            <person name="Lapidus A."/>
            <person name="Glavina del Rio T."/>
            <person name="Dalin E."/>
            <person name="Tice H."/>
            <person name="Bruce D."/>
            <person name="Goodwin L."/>
            <person name="Pitluck S."/>
            <person name="Kyrpides N."/>
            <person name="Mavromatis K."/>
            <person name="Ivanova N."/>
            <person name="Mikhailova N."/>
            <person name="Munk A.C."/>
            <person name="Brettin T."/>
            <person name="Detter J.C."/>
            <person name="Han C."/>
            <person name="Tapia R."/>
            <person name="Larimer F."/>
            <person name="Land M."/>
            <person name="Hauser L."/>
            <person name="Markowitz V."/>
            <person name="Cheng J.-F."/>
            <person name="Hugenholtz P."/>
            <person name="Woyke T."/>
            <person name="Wu D."/>
            <person name="Spring S."/>
            <person name="Klenk H.-P."/>
            <person name="Eisen J.A."/>
        </authorList>
    </citation>
    <scope>NUCLEOTIDE SEQUENCE [LARGE SCALE GENOMIC DNA]</scope>
    <source>
        <strain evidence="7">DSM 5692</strain>
    </source>
</reference>
<evidence type="ECO:0000259" key="5">
    <source>
        <dbReference type="PROSITE" id="PS51379"/>
    </source>
</evidence>
<dbReference type="PROSITE" id="PS00198">
    <property type="entry name" value="4FE4S_FER_1"/>
    <property type="match status" value="1"/>
</dbReference>
<dbReference type="Gene3D" id="3.30.70.20">
    <property type="match status" value="1"/>
</dbReference>
<gene>
    <name evidence="6" type="ordered locus">Dret_1203</name>
</gene>
<dbReference type="PANTHER" id="PTHR43687">
    <property type="entry name" value="ADENYLYLSULFATE REDUCTASE, BETA SUBUNIT"/>
    <property type="match status" value="1"/>
</dbReference>
<keyword evidence="3" id="KW-0408">Iron</keyword>
<dbReference type="AlphaFoldDB" id="C8X1R9"/>
<reference evidence="6 7" key="2">
    <citation type="journal article" date="2010" name="Stand. Genomic Sci.">
        <title>Complete genome sequence of Desulfohalobium retbaense type strain (HR(100)).</title>
        <authorList>
            <person name="Spring S."/>
            <person name="Nolan M."/>
            <person name="Lapidus A."/>
            <person name="Glavina Del Rio T."/>
            <person name="Copeland A."/>
            <person name="Tice H."/>
            <person name="Cheng J.F."/>
            <person name="Lucas S."/>
            <person name="Land M."/>
            <person name="Chen F."/>
            <person name="Bruce D."/>
            <person name="Goodwin L."/>
            <person name="Pitluck S."/>
            <person name="Ivanova N."/>
            <person name="Mavromatis K."/>
            <person name="Mikhailova N."/>
            <person name="Pati A."/>
            <person name="Chen A."/>
            <person name="Palaniappan K."/>
            <person name="Hauser L."/>
            <person name="Chang Y.J."/>
            <person name="Jeffries C.D."/>
            <person name="Munk C."/>
            <person name="Kiss H."/>
            <person name="Chain P."/>
            <person name="Han C."/>
            <person name="Brettin T."/>
            <person name="Detter J.C."/>
            <person name="Schuler E."/>
            <person name="Goker M."/>
            <person name="Rohde M."/>
            <person name="Bristow J."/>
            <person name="Eisen J.A."/>
            <person name="Markowitz V."/>
            <person name="Hugenholtz P."/>
            <person name="Kyrpides N.C."/>
            <person name="Klenk H.P."/>
        </authorList>
    </citation>
    <scope>NUCLEOTIDE SEQUENCE [LARGE SCALE GENOMIC DNA]</scope>
    <source>
        <strain evidence="6 7">DSM 5692</strain>
    </source>
</reference>
<dbReference type="InterPro" id="IPR017896">
    <property type="entry name" value="4Fe4S_Fe-S-bd"/>
</dbReference>
<accession>C8X1R9</accession>
<feature type="domain" description="4Fe-4S ferredoxin-type" evidence="5">
    <location>
        <begin position="182"/>
        <end position="210"/>
    </location>
</feature>